<feature type="compositionally biased region" description="Low complexity" evidence="3">
    <location>
        <begin position="719"/>
        <end position="734"/>
    </location>
</feature>
<evidence type="ECO:0000313" key="5">
    <source>
        <dbReference type="EMBL" id="EPX56371.1"/>
    </source>
</evidence>
<dbReference type="InterPro" id="IPR036013">
    <property type="entry name" value="Band_7/SPFH_dom_sf"/>
</dbReference>
<dbReference type="GO" id="GO:0012505">
    <property type="term" value="C:endomembrane system"/>
    <property type="evidence" value="ECO:0007669"/>
    <property type="project" value="UniProtKB-SubCell"/>
</dbReference>
<dbReference type="InterPro" id="IPR027705">
    <property type="entry name" value="Flotillin_fam"/>
</dbReference>
<comment type="caution">
    <text evidence="5">The sequence shown here is derived from an EMBL/GenBank/DDBJ whole genome shotgun (WGS) entry which is preliminary data.</text>
</comment>
<reference evidence="5" key="1">
    <citation type="submission" date="2013-05" db="EMBL/GenBank/DDBJ databases">
        <title>Genome assembly of Cystobacter fuscus DSM 2262.</title>
        <authorList>
            <person name="Sharma G."/>
            <person name="Khatri I."/>
            <person name="Kaur C."/>
            <person name="Mayilraj S."/>
            <person name="Subramanian S."/>
        </authorList>
    </citation>
    <scope>NUCLEOTIDE SEQUENCE [LARGE SCALE GENOMIC DNA]</scope>
    <source>
        <strain evidence="5">DSM 2262</strain>
    </source>
</reference>
<keyword evidence="4" id="KW-0472">Membrane</keyword>
<keyword evidence="6" id="KW-1185">Reference proteome</keyword>
<dbReference type="RefSeq" id="WP_002620653.1">
    <property type="nucleotide sequence ID" value="NZ_ANAH02000066.1"/>
</dbReference>
<evidence type="ECO:0000256" key="1">
    <source>
        <dbReference type="ARBA" id="ARBA00004308"/>
    </source>
</evidence>
<gene>
    <name evidence="5" type="ORF">D187_007713</name>
</gene>
<dbReference type="GO" id="GO:0005886">
    <property type="term" value="C:plasma membrane"/>
    <property type="evidence" value="ECO:0007669"/>
    <property type="project" value="TreeGrafter"/>
</dbReference>
<proteinExistence type="predicted"/>
<dbReference type="Proteomes" id="UP000011682">
    <property type="component" value="Unassembled WGS sequence"/>
</dbReference>
<keyword evidence="4" id="KW-0812">Transmembrane</keyword>
<feature type="region of interest" description="Disordered" evidence="3">
    <location>
        <begin position="714"/>
        <end position="734"/>
    </location>
</feature>
<evidence type="ECO:0000256" key="4">
    <source>
        <dbReference type="SAM" id="Phobius"/>
    </source>
</evidence>
<evidence type="ECO:0000256" key="2">
    <source>
        <dbReference type="SAM" id="Coils"/>
    </source>
</evidence>
<feature type="transmembrane region" description="Helical" evidence="4">
    <location>
        <begin position="6"/>
        <end position="28"/>
    </location>
</feature>
<dbReference type="OrthoDB" id="9815577at2"/>
<name>S9NZR8_CYSF2</name>
<dbReference type="Gene3D" id="3.30.479.30">
    <property type="entry name" value="Band 7 domain"/>
    <property type="match status" value="1"/>
</dbReference>
<dbReference type="eggNOG" id="COG2268">
    <property type="taxonomic scope" value="Bacteria"/>
</dbReference>
<dbReference type="CDD" id="cd03399">
    <property type="entry name" value="SPFH_flotillin"/>
    <property type="match status" value="1"/>
</dbReference>
<dbReference type="PANTHER" id="PTHR13806:SF31">
    <property type="entry name" value="FLOTILLIN-LIKE PROTEIN 1-RELATED"/>
    <property type="match status" value="1"/>
</dbReference>
<dbReference type="AlphaFoldDB" id="S9NZR8"/>
<keyword evidence="4" id="KW-1133">Transmembrane helix</keyword>
<comment type="subcellular location">
    <subcellularLocation>
        <location evidence="1">Endomembrane system</location>
    </subcellularLocation>
</comment>
<evidence type="ECO:0000313" key="6">
    <source>
        <dbReference type="Proteomes" id="UP000011682"/>
    </source>
</evidence>
<protein>
    <submittedName>
        <fullName evidence="5">Inner membrane protein YqiK</fullName>
    </submittedName>
</protein>
<sequence>MELPIVASGIAGGLFFLFCSAFVVSRFYRQVDQGRALIINPFKGEPVVTFTGSIVWPIINRAEVMDISLKTVEIDRRGKEGLICKDNIRADIKVTFFVRVNKTREDVLKVAQSIGCARASDENTLEHLFEAKFSEALKTVGKSFDFEELYTHRDAIKDQVVQVIGRDLSGYMLEDCAIDFLEQTPVDMLDKHNILDAQGIRKITELTSVQNVHTNEFRQSERMAITKRNVEADEAIFALERQRTEAAAKQKREIESIQARETAEAERVKSEEYAKQQLARIKAEEEVQINDQNKMRQVEVAQKNRERVVGVEAERVEKDRALEAINREREVELSRIGKEKQLEGEKKAIADVVRARIAVEKTVAEEEERIKDLRVKAEATRKKDALLITAEAQAQEKLVKDIKAAEASNEVSKFTAKEKLTLAEAELQASDMTAKAKMRLSEGIQAEEAALGLAAARVKEADALAQEKQGLAAVRVQEAETAVIEKQGLVKASVIEKQGLAEANIAREKLIAEAAGEKEKGLARASIGEAEAHAIQKRGEAEAIAIREKLLAEAKSIEEKLLAEARGLAEKAESMKLLQGATREHEEFRLRLQKERDVELASIHVRRDIAEHQAKVLAETMGHAKINIVGGDGQFFERFIKAISVGQAVDGALDQSETLKQAFAGYLNGQKDLSADLKDILSKPGLTSDAQNLAMAALLHRMAPAPTTAAASNLKSLVESEPAARASAPERTQG</sequence>
<accession>S9NZR8</accession>
<dbReference type="PANTHER" id="PTHR13806">
    <property type="entry name" value="FLOTILLIN-RELATED"/>
    <property type="match status" value="1"/>
</dbReference>
<keyword evidence="2" id="KW-0175">Coiled coil</keyword>
<feature type="coiled-coil region" evidence="2">
    <location>
        <begin position="356"/>
        <end position="383"/>
    </location>
</feature>
<organism evidence="5 6">
    <name type="scientific">Cystobacter fuscus (strain ATCC 25194 / DSM 2262 / NBRC 100088 / M29)</name>
    <dbReference type="NCBI Taxonomy" id="1242864"/>
    <lineage>
        <taxon>Bacteria</taxon>
        <taxon>Pseudomonadati</taxon>
        <taxon>Myxococcota</taxon>
        <taxon>Myxococcia</taxon>
        <taxon>Myxococcales</taxon>
        <taxon>Cystobacterineae</taxon>
        <taxon>Archangiaceae</taxon>
        <taxon>Cystobacter</taxon>
    </lineage>
</organism>
<dbReference type="SUPFAM" id="SSF117892">
    <property type="entry name" value="Band 7/SPFH domain"/>
    <property type="match status" value="1"/>
</dbReference>
<dbReference type="EMBL" id="ANAH02000066">
    <property type="protein sequence ID" value="EPX56371.1"/>
    <property type="molecule type" value="Genomic_DNA"/>
</dbReference>
<evidence type="ECO:0000256" key="3">
    <source>
        <dbReference type="SAM" id="MobiDB-lite"/>
    </source>
</evidence>